<dbReference type="FunFam" id="2.40.70.10:FF:000008">
    <property type="entry name" value="Cathepsin D"/>
    <property type="match status" value="1"/>
</dbReference>
<gene>
    <name evidence="8" type="ORF">MKK02DRAFT_25023</name>
</gene>
<evidence type="ECO:0000256" key="4">
    <source>
        <dbReference type="PIRSR" id="PIRSR601461-2"/>
    </source>
</evidence>
<dbReference type="GeneID" id="77726174"/>
<evidence type="ECO:0000256" key="6">
    <source>
        <dbReference type="SAM" id="SignalP"/>
    </source>
</evidence>
<evidence type="ECO:0000313" key="9">
    <source>
        <dbReference type="Proteomes" id="UP001164286"/>
    </source>
</evidence>
<keyword evidence="4" id="KW-1015">Disulfide bond</keyword>
<keyword evidence="5" id="KW-0645">Protease</keyword>
<keyword evidence="2 5" id="KW-0064">Aspartyl protease</keyword>
<accession>A0AA38HB40</accession>
<feature type="active site" evidence="3">
    <location>
        <position position="120"/>
    </location>
</feature>
<evidence type="ECO:0000259" key="7">
    <source>
        <dbReference type="PROSITE" id="PS51767"/>
    </source>
</evidence>
<evidence type="ECO:0000256" key="3">
    <source>
        <dbReference type="PIRSR" id="PIRSR601461-1"/>
    </source>
</evidence>
<keyword evidence="6" id="KW-0732">Signal</keyword>
<dbReference type="PROSITE" id="PS51767">
    <property type="entry name" value="PEPTIDASE_A1"/>
    <property type="match status" value="1"/>
</dbReference>
<feature type="active site" evidence="3">
    <location>
        <position position="312"/>
    </location>
</feature>
<protein>
    <submittedName>
        <fullName evidence="8">Aspartic peptidase domain-containing protein</fullName>
    </submittedName>
</protein>
<dbReference type="InterPro" id="IPR021109">
    <property type="entry name" value="Peptidase_aspartic_dom_sf"/>
</dbReference>
<dbReference type="FunFam" id="2.40.70.10:FF:000067">
    <property type="entry name" value="Endopeptidase, putative"/>
    <property type="match status" value="1"/>
</dbReference>
<evidence type="ECO:0000256" key="2">
    <source>
        <dbReference type="ARBA" id="ARBA00022750"/>
    </source>
</evidence>
<sequence length="483" mass="50961">MLPSISLLSSLSFLLLTSATPSPTPEPLRLPLINLDSRQYDPDINVRRSWLDDQAAGLRSKYASQLEGRTLDIHRRELIERDMKKRAVGNVTLVNVGIDASYAAPVQIGNPAQTFLLILDTGSSDLWVAGSQCTTATCRATTTFTSSSSSSFASTNDPFSITYGSGQAQGVIAQDTVAMGGFSVNQQGFAVVNATSANLIRSPISGLMGLAWRALAQTAATPFWQTLAASGQWSSQEMGFYMRRYRGVSGVQSVERQGGEFIMGGVDTARFTGDINYISLPQSSLDFWRIPVQGMTVQGNSVSLNSPQAAIDTGTTLIGVPSTVIKSIYAQIPSSSAMSASSGYEGYYQYPCSTNVSVTMQFGGLSYRISAQDFNLGAFNTRDPTMCTGCFFEMNLSSASPAQWIVGASFLKNVYSTFRYNPPAIGFAALSGSSDTITTGNAANTSTVGTGGSKSAAGRSMELGLGAMGLAVTAGVAGWLAAV</sequence>
<keyword evidence="5" id="KW-0378">Hydrolase</keyword>
<dbReference type="RefSeq" id="XP_052946699.1">
    <property type="nucleotide sequence ID" value="XM_053086973.1"/>
</dbReference>
<dbReference type="InterPro" id="IPR033121">
    <property type="entry name" value="PEPTIDASE_A1"/>
</dbReference>
<dbReference type="InterPro" id="IPR001969">
    <property type="entry name" value="Aspartic_peptidase_AS"/>
</dbReference>
<feature type="domain" description="Peptidase A1" evidence="7">
    <location>
        <begin position="102"/>
        <end position="428"/>
    </location>
</feature>
<dbReference type="SUPFAM" id="SSF50630">
    <property type="entry name" value="Acid proteases"/>
    <property type="match status" value="1"/>
</dbReference>
<proteinExistence type="inferred from homology"/>
<feature type="disulfide bond" evidence="4">
    <location>
        <begin position="133"/>
        <end position="138"/>
    </location>
</feature>
<dbReference type="GO" id="GO:0004190">
    <property type="term" value="F:aspartic-type endopeptidase activity"/>
    <property type="evidence" value="ECO:0007669"/>
    <property type="project" value="UniProtKB-KW"/>
</dbReference>
<evidence type="ECO:0000256" key="5">
    <source>
        <dbReference type="RuleBase" id="RU000454"/>
    </source>
</evidence>
<dbReference type="AlphaFoldDB" id="A0AA38HB40"/>
<dbReference type="CDD" id="cd05471">
    <property type="entry name" value="pepsin_like"/>
    <property type="match status" value="1"/>
</dbReference>
<keyword evidence="9" id="KW-1185">Reference proteome</keyword>
<dbReference type="PROSITE" id="PS00141">
    <property type="entry name" value="ASP_PROTEASE"/>
    <property type="match status" value="1"/>
</dbReference>
<dbReference type="PRINTS" id="PR00792">
    <property type="entry name" value="PEPSIN"/>
</dbReference>
<feature type="chain" id="PRO_5041369369" evidence="6">
    <location>
        <begin position="20"/>
        <end position="483"/>
    </location>
</feature>
<dbReference type="PANTHER" id="PTHR47966">
    <property type="entry name" value="BETA-SITE APP-CLEAVING ENZYME, ISOFORM A-RELATED"/>
    <property type="match status" value="1"/>
</dbReference>
<evidence type="ECO:0000256" key="1">
    <source>
        <dbReference type="ARBA" id="ARBA00007447"/>
    </source>
</evidence>
<feature type="signal peptide" evidence="6">
    <location>
        <begin position="1"/>
        <end position="19"/>
    </location>
</feature>
<dbReference type="InterPro" id="IPR034164">
    <property type="entry name" value="Pepsin-like_dom"/>
</dbReference>
<dbReference type="Pfam" id="PF00026">
    <property type="entry name" value="Asp"/>
    <property type="match status" value="1"/>
</dbReference>
<comment type="caution">
    <text evidence="8">The sequence shown here is derived from an EMBL/GenBank/DDBJ whole genome shotgun (WGS) entry which is preliminary data.</text>
</comment>
<dbReference type="InterPro" id="IPR001461">
    <property type="entry name" value="Aspartic_peptidase_A1"/>
</dbReference>
<dbReference type="PANTHER" id="PTHR47966:SF6">
    <property type="entry name" value="PEPTIDASE A1 DOMAIN-CONTAINING PROTEIN"/>
    <property type="match status" value="1"/>
</dbReference>
<evidence type="ECO:0000313" key="8">
    <source>
        <dbReference type="EMBL" id="KAI9636922.1"/>
    </source>
</evidence>
<name>A0AA38HB40_9TREE</name>
<dbReference type="Gene3D" id="2.40.70.10">
    <property type="entry name" value="Acid Proteases"/>
    <property type="match status" value="2"/>
</dbReference>
<dbReference type="Proteomes" id="UP001164286">
    <property type="component" value="Unassembled WGS sequence"/>
</dbReference>
<comment type="similarity">
    <text evidence="1 5">Belongs to the peptidase A1 family.</text>
</comment>
<dbReference type="EMBL" id="JAKWFO010000005">
    <property type="protein sequence ID" value="KAI9636922.1"/>
    <property type="molecule type" value="Genomic_DNA"/>
</dbReference>
<dbReference type="GO" id="GO:0006508">
    <property type="term" value="P:proteolysis"/>
    <property type="evidence" value="ECO:0007669"/>
    <property type="project" value="UniProtKB-KW"/>
</dbReference>
<organism evidence="8 9">
    <name type="scientific">Dioszegia hungarica</name>
    <dbReference type="NCBI Taxonomy" id="4972"/>
    <lineage>
        <taxon>Eukaryota</taxon>
        <taxon>Fungi</taxon>
        <taxon>Dikarya</taxon>
        <taxon>Basidiomycota</taxon>
        <taxon>Agaricomycotina</taxon>
        <taxon>Tremellomycetes</taxon>
        <taxon>Tremellales</taxon>
        <taxon>Bulleribasidiaceae</taxon>
        <taxon>Dioszegia</taxon>
    </lineage>
</organism>
<reference evidence="8" key="1">
    <citation type="journal article" date="2022" name="G3 (Bethesda)">
        <title>High quality genome of the basidiomycete yeast Dioszegia hungarica PDD-24b-2 isolated from cloud water.</title>
        <authorList>
            <person name="Jarrige D."/>
            <person name="Haridas S."/>
            <person name="Bleykasten-Grosshans C."/>
            <person name="Joly M."/>
            <person name="Nadalig T."/>
            <person name="Sancelme M."/>
            <person name="Vuilleumier S."/>
            <person name="Grigoriev I.V."/>
            <person name="Amato P."/>
            <person name="Bringel F."/>
        </authorList>
    </citation>
    <scope>NUCLEOTIDE SEQUENCE</scope>
    <source>
        <strain evidence="8">PDD-24b-2</strain>
    </source>
</reference>